<dbReference type="AlphaFoldDB" id="A0ABD1ZDV5"/>
<dbReference type="InterPro" id="IPR027417">
    <property type="entry name" value="P-loop_NTPase"/>
</dbReference>
<evidence type="ECO:0000313" key="3">
    <source>
        <dbReference type="EMBL" id="KAL2649181.1"/>
    </source>
</evidence>
<feature type="domain" description="G" evidence="2">
    <location>
        <begin position="511"/>
        <end position="643"/>
    </location>
</feature>
<dbReference type="PANTHER" id="PTHR43681:SF1">
    <property type="entry name" value="SARCALUMENIN"/>
    <property type="match status" value="1"/>
</dbReference>
<proteinExistence type="predicted"/>
<dbReference type="Pfam" id="PF01926">
    <property type="entry name" value="MMR_HSR1"/>
    <property type="match status" value="1"/>
</dbReference>
<dbReference type="NCBIfam" id="TIGR00231">
    <property type="entry name" value="small_GTP"/>
    <property type="match status" value="1"/>
</dbReference>
<comment type="caution">
    <text evidence="3">The sequence shown here is derived from an EMBL/GenBank/DDBJ whole genome shotgun (WGS) entry which is preliminary data.</text>
</comment>
<dbReference type="PANTHER" id="PTHR43681">
    <property type="entry name" value="TRANSMEMBRANE GTPASE FZO"/>
    <property type="match status" value="1"/>
</dbReference>
<dbReference type="InterPro" id="IPR022998">
    <property type="entry name" value="ThiamineP_synth_TenI"/>
</dbReference>
<name>A0ABD1ZDV5_9MARC</name>
<feature type="coiled-coil region" evidence="1">
    <location>
        <begin position="1037"/>
        <end position="1064"/>
    </location>
</feature>
<protein>
    <recommendedName>
        <fullName evidence="2">G domain-containing protein</fullName>
    </recommendedName>
</protein>
<dbReference type="Gene3D" id="3.40.50.300">
    <property type="entry name" value="P-loop containing nucleotide triphosphate hydrolases"/>
    <property type="match status" value="1"/>
</dbReference>
<dbReference type="FunFam" id="3.40.50.300:FF:001052">
    <property type="entry name" value="Probable transmembrane GTPase FZO-like, chloroplastic"/>
    <property type="match status" value="1"/>
</dbReference>
<evidence type="ECO:0000313" key="4">
    <source>
        <dbReference type="Proteomes" id="UP001605036"/>
    </source>
</evidence>
<dbReference type="Proteomes" id="UP001605036">
    <property type="component" value="Unassembled WGS sequence"/>
</dbReference>
<accession>A0ABD1ZDV5</accession>
<dbReference type="InterPro" id="IPR051943">
    <property type="entry name" value="TRAFAC_Dynamin-like_GTPase"/>
</dbReference>
<evidence type="ECO:0000259" key="2">
    <source>
        <dbReference type="Pfam" id="PF01926"/>
    </source>
</evidence>
<dbReference type="InterPro" id="IPR005225">
    <property type="entry name" value="Small_GTP-bd"/>
</dbReference>
<dbReference type="InterPro" id="IPR036206">
    <property type="entry name" value="ThiamineP_synth_sf"/>
</dbReference>
<gene>
    <name evidence="3" type="ORF">R1flu_017309</name>
</gene>
<dbReference type="GO" id="GO:0009228">
    <property type="term" value="P:thiamine biosynthetic process"/>
    <property type="evidence" value="ECO:0007669"/>
    <property type="project" value="UniProtKB-KW"/>
</dbReference>
<keyword evidence="1" id="KW-0175">Coiled coil</keyword>
<dbReference type="EMBL" id="JBHFFA010000001">
    <property type="protein sequence ID" value="KAL2649181.1"/>
    <property type="molecule type" value="Genomic_DNA"/>
</dbReference>
<reference evidence="3 4" key="1">
    <citation type="submission" date="2024-09" db="EMBL/GenBank/DDBJ databases">
        <title>Chromosome-scale assembly of Riccia fluitans.</title>
        <authorList>
            <person name="Paukszto L."/>
            <person name="Sawicki J."/>
            <person name="Karawczyk K."/>
            <person name="Piernik-Szablinska J."/>
            <person name="Szczecinska M."/>
            <person name="Mazdziarz M."/>
        </authorList>
    </citation>
    <scope>NUCLEOTIDE SEQUENCE [LARGE SCALE GENOMIC DNA]</scope>
    <source>
        <strain evidence="3">Rf_01</strain>
        <tissue evidence="3">Aerial parts of the thallus</tissue>
    </source>
</reference>
<keyword evidence="4" id="KW-1185">Reference proteome</keyword>
<sequence>MASSAMLTVDLKSAGCVLHRHAFFTSIVGFRTHQSKYHPHELAARTRMLLKEEKLGAFSSICRGLGMVSNCRLDGMVNPAMADLCAGSVHLLQNTRGTDFSLCWQNRKSAVQLVELKQHFHSKFRRRTGGLIKSMASIEARGEQQILEVSMDVTRESTEAPGSTIGDELNGCVVGASESDGELKQSPIGVFPGGVRRAEVRIPGLVTRLQVMEVLDGKGLEGFLEVLSSVVAEGLTMVVLESGVDGEGGARLYEAACLLKSVLRGRAALLVAERVDIAAAAGVDGVVLSDEGLPTVVARKMIQNALSEAAVLPLVARTVSSTQSAKNATALEGADFLVLQCPKVEDVSTCVRSVCDEVSIPVFVDVSTRLSGLDDMNLGVVTELLQAGASGFITGGKIWVEGVGVRDIMATLTLVMSQTVKQSSRAVEAPNSNAHPQVYKDSTALEGSSSVNGVELDASSDLEEMAKLIVEEERQLLTRMIDFVAAASPEMEEISLLVDALKQLDELFLLVIVGEFNSGKSSVINALLGQRFLKEGVLPTTNEITLLRHSGEGREGEERSEKHPDGHFLRFLPAELLKQMNLVDTPGTNVILQRQQRLTEEFVPRADLVLFVLSVDRPLTESEVTFLRYIRQWGKKIIFILNKSDVLPDRDELEEVRNFVKENAQSLLSVDEASVYPVSARLALVAKQNAKKEDGTVDEKLLIEDNSWKRSGFEELENFIFSFLGGSTDAGAERLRLKLETPLGIGVALLNASAKQLAADILKAESDLKVLTRIEEQLNQYQNAVQADSALQRQRTGLTIAGAKGRAEKLVDSILRLSNIDAMLKYLLGPDAVQTLPVSSGFDRQVIGSATTDIERVLEEHGSWMVANASRQLDIYRELVKSRWPEVFSGSEADSSTELQRSDKLKEEQQRNSSNSFAVLQAFDVKAAQILLEQEIREAVLSTFTGLGAAGLSASVLTSVLPTTLEDLVALGICTAGGFVGVLKLPVKRQEIKRKISRVADNLALQLEQAMETDLLQSLEQLRTAFQTLTAPYREAAEAERTRVLGLQSQLQRLDNQLRFLKQKVQNLGA</sequence>
<dbReference type="InterPro" id="IPR013785">
    <property type="entry name" value="Aldolase_TIM"/>
</dbReference>
<evidence type="ECO:0000256" key="1">
    <source>
        <dbReference type="SAM" id="Coils"/>
    </source>
</evidence>
<dbReference type="SUPFAM" id="SSF51391">
    <property type="entry name" value="Thiamin phosphate synthase"/>
    <property type="match status" value="1"/>
</dbReference>
<dbReference type="CDD" id="cd00564">
    <property type="entry name" value="TMP_TenI"/>
    <property type="match status" value="1"/>
</dbReference>
<dbReference type="Gene3D" id="3.20.20.70">
    <property type="entry name" value="Aldolase class I"/>
    <property type="match status" value="1"/>
</dbReference>
<dbReference type="SUPFAM" id="SSF52540">
    <property type="entry name" value="P-loop containing nucleoside triphosphate hydrolases"/>
    <property type="match status" value="1"/>
</dbReference>
<dbReference type="InterPro" id="IPR006073">
    <property type="entry name" value="GTP-bd"/>
</dbReference>
<organism evidence="3 4">
    <name type="scientific">Riccia fluitans</name>
    <dbReference type="NCBI Taxonomy" id="41844"/>
    <lineage>
        <taxon>Eukaryota</taxon>
        <taxon>Viridiplantae</taxon>
        <taxon>Streptophyta</taxon>
        <taxon>Embryophyta</taxon>
        <taxon>Marchantiophyta</taxon>
        <taxon>Marchantiopsida</taxon>
        <taxon>Marchantiidae</taxon>
        <taxon>Marchantiales</taxon>
        <taxon>Ricciaceae</taxon>
        <taxon>Riccia</taxon>
    </lineage>
</organism>
<dbReference type="CDD" id="cd09912">
    <property type="entry name" value="DLP_2"/>
    <property type="match status" value="1"/>
</dbReference>